<name>A0A062UJ53_9PROT</name>
<dbReference type="Pfam" id="PF11843">
    <property type="entry name" value="DUF3363"/>
    <property type="match status" value="1"/>
</dbReference>
<sequence length="84" mass="9079">MGYSGFGGEARELIRQRRAVLVARGIAQAGHSGALEPQAMEMLHIRSMHDYGRAYAGESGMAYVPYQPGREVSGRVMPVNDGQA</sequence>
<accession>A0A062UJ53</accession>
<organism evidence="1 2">
    <name type="scientific">Hyphomonas chukchiensis</name>
    <dbReference type="NCBI Taxonomy" id="1280947"/>
    <lineage>
        <taxon>Bacteria</taxon>
        <taxon>Pseudomonadati</taxon>
        <taxon>Pseudomonadota</taxon>
        <taxon>Alphaproteobacteria</taxon>
        <taxon>Hyphomonadales</taxon>
        <taxon>Hyphomonadaceae</taxon>
        <taxon>Hyphomonas</taxon>
    </lineage>
</organism>
<dbReference type="STRING" id="1280947.HY30_07785"/>
<keyword evidence="2" id="KW-1185">Reference proteome</keyword>
<dbReference type="InterPro" id="IPR021795">
    <property type="entry name" value="DUF3363"/>
</dbReference>
<gene>
    <name evidence="1" type="ORF">HY30_07785</name>
</gene>
<dbReference type="Proteomes" id="UP000027190">
    <property type="component" value="Unassembled WGS sequence"/>
</dbReference>
<evidence type="ECO:0000313" key="1">
    <source>
        <dbReference type="EMBL" id="KCZ56145.1"/>
    </source>
</evidence>
<dbReference type="AlphaFoldDB" id="A0A062UJ53"/>
<dbReference type="EMBL" id="AWFG01000052">
    <property type="protein sequence ID" value="KCZ56145.1"/>
    <property type="molecule type" value="Genomic_DNA"/>
</dbReference>
<proteinExistence type="predicted"/>
<evidence type="ECO:0000313" key="2">
    <source>
        <dbReference type="Proteomes" id="UP000027190"/>
    </source>
</evidence>
<dbReference type="RefSeq" id="WP_034742373.1">
    <property type="nucleotide sequence ID" value="NZ_AWFG01000052.1"/>
</dbReference>
<protein>
    <submittedName>
        <fullName evidence="1">Uncharacterized protein</fullName>
    </submittedName>
</protein>
<reference evidence="1 2" key="1">
    <citation type="journal article" date="2014" name="Antonie Van Leeuwenhoek">
        <title>Hyphomonas beringensis sp. nov. and Hyphomonas chukchiensis sp. nov., isolated from surface seawater of the Bering Sea and Chukchi Sea.</title>
        <authorList>
            <person name="Li C."/>
            <person name="Lai Q."/>
            <person name="Li G."/>
            <person name="Dong C."/>
            <person name="Wang J."/>
            <person name="Liao Y."/>
            <person name="Shao Z."/>
        </authorList>
    </citation>
    <scope>NUCLEOTIDE SEQUENCE [LARGE SCALE GENOMIC DNA]</scope>
    <source>
        <strain evidence="1 2">BH-BN04-4</strain>
    </source>
</reference>
<dbReference type="PATRIC" id="fig|1280947.3.peg.2975"/>
<comment type="caution">
    <text evidence="1">The sequence shown here is derived from an EMBL/GenBank/DDBJ whole genome shotgun (WGS) entry which is preliminary data.</text>
</comment>